<dbReference type="PRINTS" id="PR00359">
    <property type="entry name" value="BP450"/>
</dbReference>
<dbReference type="CDD" id="cd00302">
    <property type="entry name" value="cytochrome_P450"/>
    <property type="match status" value="1"/>
</dbReference>
<dbReference type="InterPro" id="IPR050121">
    <property type="entry name" value="Cytochrome_P450_monoxygenase"/>
</dbReference>
<dbReference type="InterPro" id="IPR036396">
    <property type="entry name" value="Cyt_P450_sf"/>
</dbReference>
<dbReference type="Proteomes" id="UP000644548">
    <property type="component" value="Unassembled WGS sequence"/>
</dbReference>
<evidence type="ECO:0008006" key="4">
    <source>
        <dbReference type="Google" id="ProtNLM"/>
    </source>
</evidence>
<name>A0ABQ2S506_9DEIO</name>
<evidence type="ECO:0000256" key="1">
    <source>
        <dbReference type="ARBA" id="ARBA00010617"/>
    </source>
</evidence>
<dbReference type="PANTHER" id="PTHR24305:SF166">
    <property type="entry name" value="CYTOCHROME P450 12A4, MITOCHONDRIAL-RELATED"/>
    <property type="match status" value="1"/>
</dbReference>
<dbReference type="PANTHER" id="PTHR24305">
    <property type="entry name" value="CYTOCHROME P450"/>
    <property type="match status" value="1"/>
</dbReference>
<dbReference type="InterPro" id="IPR002397">
    <property type="entry name" value="Cyt_P450_B"/>
</dbReference>
<organism evidence="2 3">
    <name type="scientific">Deinococcus sedimenti</name>
    <dbReference type="NCBI Taxonomy" id="1867090"/>
    <lineage>
        <taxon>Bacteria</taxon>
        <taxon>Thermotogati</taxon>
        <taxon>Deinococcota</taxon>
        <taxon>Deinococci</taxon>
        <taxon>Deinococcales</taxon>
        <taxon>Deinococcaceae</taxon>
        <taxon>Deinococcus</taxon>
    </lineage>
</organism>
<comment type="similarity">
    <text evidence="1">Belongs to the cytochrome P450 family.</text>
</comment>
<evidence type="ECO:0000313" key="2">
    <source>
        <dbReference type="EMBL" id="GGR97442.1"/>
    </source>
</evidence>
<dbReference type="SUPFAM" id="SSF48264">
    <property type="entry name" value="Cytochrome P450"/>
    <property type="match status" value="1"/>
</dbReference>
<dbReference type="Gene3D" id="1.10.630.10">
    <property type="entry name" value="Cytochrome P450"/>
    <property type="match status" value="1"/>
</dbReference>
<dbReference type="Pfam" id="PF00067">
    <property type="entry name" value="p450"/>
    <property type="match status" value="1"/>
</dbReference>
<evidence type="ECO:0000313" key="3">
    <source>
        <dbReference type="Proteomes" id="UP000644548"/>
    </source>
</evidence>
<dbReference type="PRINTS" id="PR00385">
    <property type="entry name" value="P450"/>
</dbReference>
<dbReference type="EMBL" id="BMQN01000005">
    <property type="protein sequence ID" value="GGR97442.1"/>
    <property type="molecule type" value="Genomic_DNA"/>
</dbReference>
<comment type="caution">
    <text evidence="2">The sequence shown here is derived from an EMBL/GenBank/DDBJ whole genome shotgun (WGS) entry which is preliminary data.</text>
</comment>
<accession>A0ABQ2S506</accession>
<dbReference type="InterPro" id="IPR001128">
    <property type="entry name" value="Cyt_P450"/>
</dbReference>
<reference evidence="3" key="1">
    <citation type="journal article" date="2019" name="Int. J. Syst. Evol. Microbiol.">
        <title>The Global Catalogue of Microorganisms (GCM) 10K type strain sequencing project: providing services to taxonomists for standard genome sequencing and annotation.</title>
        <authorList>
            <consortium name="The Broad Institute Genomics Platform"/>
            <consortium name="The Broad Institute Genome Sequencing Center for Infectious Disease"/>
            <person name="Wu L."/>
            <person name="Ma J."/>
        </authorList>
    </citation>
    <scope>NUCLEOTIDE SEQUENCE [LARGE SCALE GENOMIC DNA]</scope>
    <source>
        <strain evidence="3">JCM 31405</strain>
    </source>
</reference>
<keyword evidence="3" id="KW-1185">Reference proteome</keyword>
<gene>
    <name evidence="2" type="ORF">GCM10008960_25240</name>
</gene>
<sequence length="441" mass="48550">MTTAASSPSPSVTPVAPGLPLIGSLLPMMRDSEAFLTTQAARLGPCFRVRVLNQSMVVLAGPAAAQVMTDNTGEVDAWRVWEGIIREFGGRQVLTMLEGPDHLAYRAAARAGFAKGRVLEGLPQVVALTREALDRTAPGEVLRVVPFAQRLVADCIGTLTLGRTPGAHLTDFITYWHTQLAVHLIGSARPAALRRADYLRAKASARAFAQEVLHQDSGEQPSSYVRDLRRLRDARPDLMNDEELLFMMLIPYVAGLDTVVNVLSLTLYELYRRPEVLARVQAEARPVVEAGLPAERLRDLKVLHAAVLEVMRLYPIANILPRYATRDFTVQGHAVRQGERLLMALATSQRDPALFRNPEQFDVDRFLPPRSEHRQKGAFQPYGAGAHTCLGAGMAEALLSSVLAVTVTHGQFELFPQTFRMKPFHSANLSPDGRLSLRRTS</sequence>
<dbReference type="RefSeq" id="WP_189073525.1">
    <property type="nucleotide sequence ID" value="NZ_BMQN01000005.1"/>
</dbReference>
<protein>
    <recommendedName>
        <fullName evidence="4">Cytochrome P450</fullName>
    </recommendedName>
</protein>
<proteinExistence type="inferred from homology"/>